<feature type="region of interest" description="Disordered" evidence="6">
    <location>
        <begin position="485"/>
        <end position="540"/>
    </location>
</feature>
<feature type="domain" description="Sushi" evidence="7">
    <location>
        <begin position="122"/>
        <end position="182"/>
    </location>
</feature>
<evidence type="ECO:0000256" key="5">
    <source>
        <dbReference type="PROSITE-ProRule" id="PRU00302"/>
    </source>
</evidence>
<reference evidence="8" key="1">
    <citation type="submission" date="2022-03" db="EMBL/GenBank/DDBJ databases">
        <authorList>
            <person name="Alioto T."/>
            <person name="Alioto T."/>
            <person name="Gomez Garrido J."/>
        </authorList>
    </citation>
    <scope>NUCLEOTIDE SEQUENCE</scope>
</reference>
<accession>A0AAD1WGV3</accession>
<dbReference type="InterPro" id="IPR051503">
    <property type="entry name" value="ComplSys_Reg/VirEntry_Med"/>
</dbReference>
<feature type="domain" description="Sushi" evidence="7">
    <location>
        <begin position="432"/>
        <end position="489"/>
    </location>
</feature>
<feature type="region of interest" description="Disordered" evidence="6">
    <location>
        <begin position="43"/>
        <end position="89"/>
    </location>
</feature>
<dbReference type="Proteomes" id="UP001295444">
    <property type="component" value="Chromosome 08"/>
</dbReference>
<evidence type="ECO:0000256" key="1">
    <source>
        <dbReference type="ARBA" id="ARBA00004328"/>
    </source>
</evidence>
<feature type="compositionally biased region" description="Basic and acidic residues" evidence="6">
    <location>
        <begin position="51"/>
        <end position="63"/>
    </location>
</feature>
<evidence type="ECO:0000256" key="3">
    <source>
        <dbReference type="ARBA" id="ARBA00022729"/>
    </source>
</evidence>
<feature type="domain" description="Sushi" evidence="7">
    <location>
        <begin position="701"/>
        <end position="763"/>
    </location>
</feature>
<comment type="caution">
    <text evidence="5">Lacks conserved residue(s) required for the propagation of feature annotation.</text>
</comment>
<dbReference type="AlphaFoldDB" id="A0AAD1WGV3"/>
<feature type="domain" description="Sushi" evidence="7">
    <location>
        <begin position="643"/>
        <end position="700"/>
    </location>
</feature>
<evidence type="ECO:0000259" key="7">
    <source>
        <dbReference type="PROSITE" id="PS50923"/>
    </source>
</evidence>
<keyword evidence="9" id="KW-1185">Reference proteome</keyword>
<sequence>MSDVPEPAVSAELKAWLFNAITESIPKALAAFREQTIPAPTATITQLSDSEDSHASEHEEAPRKRPWKGDSATAGKGKAPAKHPKVPYSKPRALEGEHISIENSKNQTDIGIKNVMTVRLGQTCIRPEIADGQLYYYYYFPKQLGTYIDYRCSDGFLPQDKRYYGRSYCTENGWNPKPKCTKTCSRYNAQVENGYLQNSDDYYLVGEKVQFSCKQSYLTKDKQKNGERECLPNGKFTEDQCSKFCDVTQLPVGKYAPDKKIFVVGETLLFECNNGFVISSGKTTTNIQCLQTGWSTFPRCIEYKCVVEGTNLISQRRDYKIGEVAQISCPPDYTLKGSELIQCYNNGWGPELPKCEQEIKCNLPRIQESNLVKKPNKLNFKVNEEVSLSCHKNLFLNGANLTRCTSDGWVPTLPVCQKDIPKPHEDDEQPEKVCTIPSINNLIRSPHYPSYVVGKEVQFSCQDNFQRIGQRTSICTQDGWKPDLPTCQARNPEPTQASTESATQAENPEPTQPSTESARQEKRQKCPPAHSPINAEIKNPKAEYYSGDTVEIECSPKYILNGDRIILCKDGKWQSSPQCIPLQKCPKPPIIKDGEITEETRKSEYFTDDIVKYSCNPGFHITGSDESRCTERTWLAAPQCTEDPCSPPPSVTNANVVNKKKLYKHGEYAEYVCVNNYKIAEEKPATCLEGKWWHVPTCVYISCSPPPEIENGVLTGYKKNQYASGEKVRYRCNNGYAFEKKTNEKSEAICEETQWKSLPVCRSRCLQ</sequence>
<dbReference type="CDD" id="cd00033">
    <property type="entry name" value="CCP"/>
    <property type="match status" value="9"/>
</dbReference>
<dbReference type="Pfam" id="PF00084">
    <property type="entry name" value="Sushi"/>
    <property type="match status" value="10"/>
</dbReference>
<name>A0AAD1WGV3_PELCU</name>
<keyword evidence="2 5" id="KW-0768">Sushi</keyword>
<dbReference type="PANTHER" id="PTHR45785:SF2">
    <property type="entry name" value="COMPLEMENT FACTOR H-RELATED"/>
    <property type="match status" value="1"/>
</dbReference>
<feature type="compositionally biased region" description="Polar residues" evidence="6">
    <location>
        <begin position="493"/>
        <end position="506"/>
    </location>
</feature>
<keyword evidence="4 5" id="KW-1015">Disulfide bond</keyword>
<protein>
    <recommendedName>
        <fullName evidence="7">Sushi domain-containing protein</fullName>
    </recommendedName>
</protein>
<proteinExistence type="predicted"/>
<dbReference type="SMART" id="SM00032">
    <property type="entry name" value="CCP"/>
    <property type="match status" value="10"/>
</dbReference>
<keyword evidence="3" id="KW-0732">Signal</keyword>
<feature type="disulfide bond" evidence="5">
    <location>
        <begin position="300"/>
        <end position="343"/>
    </location>
</feature>
<evidence type="ECO:0000313" key="8">
    <source>
        <dbReference type="EMBL" id="CAH2312483.1"/>
    </source>
</evidence>
<dbReference type="PANTHER" id="PTHR45785">
    <property type="entry name" value="COMPLEMENT FACTOR H-RELATED"/>
    <property type="match status" value="1"/>
</dbReference>
<dbReference type="EMBL" id="OW240919">
    <property type="protein sequence ID" value="CAH2312483.1"/>
    <property type="molecule type" value="Genomic_DNA"/>
</dbReference>
<feature type="domain" description="Sushi" evidence="7">
    <location>
        <begin position="583"/>
        <end position="642"/>
    </location>
</feature>
<feature type="domain" description="Sushi" evidence="7">
    <location>
        <begin position="359"/>
        <end position="418"/>
    </location>
</feature>
<dbReference type="Gene3D" id="2.10.70.10">
    <property type="entry name" value="Complement Module, domain 1"/>
    <property type="match status" value="10"/>
</dbReference>
<evidence type="ECO:0000256" key="4">
    <source>
        <dbReference type="ARBA" id="ARBA00023157"/>
    </source>
</evidence>
<evidence type="ECO:0000313" key="9">
    <source>
        <dbReference type="Proteomes" id="UP001295444"/>
    </source>
</evidence>
<dbReference type="PROSITE" id="PS50923">
    <property type="entry name" value="SUSHI"/>
    <property type="match status" value="8"/>
</dbReference>
<evidence type="ECO:0000256" key="6">
    <source>
        <dbReference type="SAM" id="MobiDB-lite"/>
    </source>
</evidence>
<dbReference type="InterPro" id="IPR035976">
    <property type="entry name" value="Sushi/SCR/CCP_sf"/>
</dbReference>
<gene>
    <name evidence="8" type="ORF">PECUL_23A056997</name>
</gene>
<evidence type="ECO:0000256" key="2">
    <source>
        <dbReference type="ARBA" id="ARBA00022659"/>
    </source>
</evidence>
<organism evidence="8 9">
    <name type="scientific">Pelobates cultripes</name>
    <name type="common">Western spadefoot toad</name>
    <dbReference type="NCBI Taxonomy" id="61616"/>
    <lineage>
        <taxon>Eukaryota</taxon>
        <taxon>Metazoa</taxon>
        <taxon>Chordata</taxon>
        <taxon>Craniata</taxon>
        <taxon>Vertebrata</taxon>
        <taxon>Euteleostomi</taxon>
        <taxon>Amphibia</taxon>
        <taxon>Batrachia</taxon>
        <taxon>Anura</taxon>
        <taxon>Pelobatoidea</taxon>
        <taxon>Pelobatidae</taxon>
        <taxon>Pelobates</taxon>
    </lineage>
</organism>
<dbReference type="SUPFAM" id="SSF57535">
    <property type="entry name" value="Complement control module/SCR domain"/>
    <property type="match status" value="10"/>
</dbReference>
<dbReference type="InterPro" id="IPR000436">
    <property type="entry name" value="Sushi_SCR_CCP_dom"/>
</dbReference>
<feature type="domain" description="Sushi" evidence="7">
    <location>
        <begin position="298"/>
        <end position="357"/>
    </location>
</feature>
<feature type="domain" description="Sushi" evidence="7">
    <location>
        <begin position="524"/>
        <end position="581"/>
    </location>
</feature>
<feature type="disulfide bond" evidence="5">
    <location>
        <begin position="361"/>
        <end position="404"/>
    </location>
</feature>
<comment type="subcellular location">
    <subcellularLocation>
        <location evidence="1">Virion</location>
    </subcellularLocation>
</comment>